<dbReference type="InterPro" id="IPR008274">
    <property type="entry name" value="AldOxase/xan_DH_MoCoBD1"/>
</dbReference>
<comment type="caution">
    <text evidence="2">The sequence shown here is derived from an EMBL/GenBank/DDBJ whole genome shotgun (WGS) entry which is preliminary data.</text>
</comment>
<dbReference type="Pfam" id="PF02738">
    <property type="entry name" value="MoCoBD_1"/>
    <property type="match status" value="1"/>
</dbReference>
<protein>
    <submittedName>
        <fullName evidence="2">Aldehyde oxidase and xanthine dehydrogenase molybdopterin binding</fullName>
    </submittedName>
</protein>
<dbReference type="STRING" id="485913.Krac_7017"/>
<dbReference type="PANTHER" id="PTHR11908:SF157">
    <property type="entry name" value="XANTHINE DEHYDROGENASE SUBUNIT D-RELATED"/>
    <property type="match status" value="1"/>
</dbReference>
<dbReference type="InterPro" id="IPR000674">
    <property type="entry name" value="Ald_Oxase/Xan_DH_a/b"/>
</dbReference>
<dbReference type="RefSeq" id="WP_007909518.1">
    <property type="nucleotide sequence ID" value="NZ_ADVG01000002.1"/>
</dbReference>
<dbReference type="SMART" id="SM01008">
    <property type="entry name" value="Ald_Xan_dh_C"/>
    <property type="match status" value="1"/>
</dbReference>
<evidence type="ECO:0000259" key="1">
    <source>
        <dbReference type="SMART" id="SM01008"/>
    </source>
</evidence>
<gene>
    <name evidence="2" type="ORF">Krac_7017</name>
</gene>
<dbReference type="Gene3D" id="3.90.1170.50">
    <property type="entry name" value="Aldehyde oxidase/xanthine dehydrogenase, a/b hammerhead"/>
    <property type="match status" value="1"/>
</dbReference>
<dbReference type="OrthoDB" id="9759791at2"/>
<dbReference type="InterPro" id="IPR037165">
    <property type="entry name" value="AldOxase/xan_DH_Mopterin-bd_sf"/>
</dbReference>
<feature type="domain" description="Aldehyde oxidase/xanthine dehydrogenase a/b hammerhead" evidence="1">
    <location>
        <begin position="21"/>
        <end position="128"/>
    </location>
</feature>
<keyword evidence="3" id="KW-1185">Reference proteome</keyword>
<dbReference type="InterPro" id="IPR016208">
    <property type="entry name" value="Ald_Oxase/xanthine_DH-like"/>
</dbReference>
<dbReference type="GO" id="GO:0005506">
    <property type="term" value="F:iron ion binding"/>
    <property type="evidence" value="ECO:0007669"/>
    <property type="project" value="InterPro"/>
</dbReference>
<dbReference type="SUPFAM" id="SSF54665">
    <property type="entry name" value="CO dehydrogenase molybdoprotein N-domain-like"/>
    <property type="match status" value="1"/>
</dbReference>
<reference evidence="2 3" key="1">
    <citation type="journal article" date="2011" name="Stand. Genomic Sci.">
        <title>Non-contiguous finished genome sequence and contextual data of the filamentous soil bacterium Ktedonobacter racemifer type strain (SOSP1-21).</title>
        <authorList>
            <person name="Chang Y.J."/>
            <person name="Land M."/>
            <person name="Hauser L."/>
            <person name="Chertkov O."/>
            <person name="Del Rio T.G."/>
            <person name="Nolan M."/>
            <person name="Copeland A."/>
            <person name="Tice H."/>
            <person name="Cheng J.F."/>
            <person name="Lucas S."/>
            <person name="Han C."/>
            <person name="Goodwin L."/>
            <person name="Pitluck S."/>
            <person name="Ivanova N."/>
            <person name="Ovchinikova G."/>
            <person name="Pati A."/>
            <person name="Chen A."/>
            <person name="Palaniappan K."/>
            <person name="Mavromatis K."/>
            <person name="Liolios K."/>
            <person name="Brettin T."/>
            <person name="Fiebig A."/>
            <person name="Rohde M."/>
            <person name="Abt B."/>
            <person name="Goker M."/>
            <person name="Detter J.C."/>
            <person name="Woyke T."/>
            <person name="Bristow J."/>
            <person name="Eisen J.A."/>
            <person name="Markowitz V."/>
            <person name="Hugenholtz P."/>
            <person name="Kyrpides N.C."/>
            <person name="Klenk H.P."/>
            <person name="Lapidus A."/>
        </authorList>
    </citation>
    <scope>NUCLEOTIDE SEQUENCE [LARGE SCALE GENOMIC DNA]</scope>
    <source>
        <strain evidence="3">DSM 44963</strain>
    </source>
</reference>
<dbReference type="Pfam" id="PF20256">
    <property type="entry name" value="MoCoBD_2"/>
    <property type="match status" value="1"/>
</dbReference>
<dbReference type="AlphaFoldDB" id="D6TQD0"/>
<accession>D6TQD0</accession>
<evidence type="ECO:0000313" key="3">
    <source>
        <dbReference type="Proteomes" id="UP000004508"/>
    </source>
</evidence>
<dbReference type="PANTHER" id="PTHR11908">
    <property type="entry name" value="XANTHINE DEHYDROGENASE"/>
    <property type="match status" value="1"/>
</dbReference>
<sequence>MNEQEFIGVSIPRIDALEKVIGKTRYSQDFWMEGMLYGGVLRSPHASARILSIHAEAASYLPGVRAVLTAADIPGRKWYGGPTVLDHPVLADDRVMYSGQAIALVAAESRELLKQALRLIEVEYEILPAVFDPLEAMQPGAPQIGPSGNIAAHEWLNCGDIARGMAEADVVIEQTYHTTWIDHAPLETESGSAWFDEEGRLVLRIGTQTLEYQAQVAAVLALPPEQVRIICPLVGGGFGRKLDITLELYLALLAWETRLPVFMTTSREESILAYSKRHPFIMHYTTGATREGLLTAMQVKIIADAGPFVYRSSLVCLHALMLATGPYFVPNASLDTQAIHTNNIFTSAMRAVGGPQVNFAYESQMDQLALRLEMDPLDFRRRNYLRRGQSLPNGQVIQNAALLDESAHQAWQALEQVPPVTQNPNGSQKIGRGISANFSGYGVPGNQATCTIEMERDGRVLVSLGICDLGGGQRSSVAQIVASVLQIPLSQVTLHTADTATTPFVGATAGSKTLYYSSQVANMAAEALRKRLVSVAATMLEAQEEDLLWHAGSIQVRDHSKRGVTLEAILTEAASRGLKMQEQVTFQTPREKKFESASGTGIDWLDFTFGAHAAEVAVDEETGEVTVLKYSCCHDVGRALHPQSIAGQMQGGVAQGLGFSLMEQVVIANGQIQTPSLREYLIPTSLDVPDITAIMLESGEGLGAFGNRGIGEPPAAASAGAIANAIYAAVGVRITELPITSERVFRALQQQSTLSSPAIRGVSRAPIVQERESGE</sequence>
<dbReference type="InterPro" id="IPR036856">
    <property type="entry name" value="Ald_Oxase/Xan_DH_a/b_sf"/>
</dbReference>
<dbReference type="InParanoid" id="D6TQD0"/>
<dbReference type="Gene3D" id="3.30.365.10">
    <property type="entry name" value="Aldehyde oxidase/xanthine dehydrogenase, molybdopterin binding domain"/>
    <property type="match status" value="4"/>
</dbReference>
<evidence type="ECO:0000313" key="2">
    <source>
        <dbReference type="EMBL" id="EFH85778.1"/>
    </source>
</evidence>
<dbReference type="SUPFAM" id="SSF56003">
    <property type="entry name" value="Molybdenum cofactor-binding domain"/>
    <property type="match status" value="1"/>
</dbReference>
<dbReference type="EMBL" id="ADVG01000002">
    <property type="protein sequence ID" value="EFH85778.1"/>
    <property type="molecule type" value="Genomic_DNA"/>
</dbReference>
<organism evidence="2 3">
    <name type="scientific">Ktedonobacter racemifer DSM 44963</name>
    <dbReference type="NCBI Taxonomy" id="485913"/>
    <lineage>
        <taxon>Bacteria</taxon>
        <taxon>Bacillati</taxon>
        <taxon>Chloroflexota</taxon>
        <taxon>Ktedonobacteria</taxon>
        <taxon>Ktedonobacterales</taxon>
        <taxon>Ktedonobacteraceae</taxon>
        <taxon>Ktedonobacter</taxon>
    </lineage>
</organism>
<dbReference type="eggNOG" id="COG1529">
    <property type="taxonomic scope" value="Bacteria"/>
</dbReference>
<dbReference type="Proteomes" id="UP000004508">
    <property type="component" value="Unassembled WGS sequence"/>
</dbReference>
<name>D6TQD0_KTERA</name>
<dbReference type="Pfam" id="PF01315">
    <property type="entry name" value="Ald_Xan_dh_C"/>
    <property type="match status" value="1"/>
</dbReference>
<dbReference type="InterPro" id="IPR046867">
    <property type="entry name" value="AldOxase/xan_DH_MoCoBD2"/>
</dbReference>
<proteinExistence type="predicted"/>
<dbReference type="GO" id="GO:0016491">
    <property type="term" value="F:oxidoreductase activity"/>
    <property type="evidence" value="ECO:0007669"/>
    <property type="project" value="InterPro"/>
</dbReference>